<dbReference type="Proteomes" id="UP000520198">
    <property type="component" value="Unassembled WGS sequence"/>
</dbReference>
<dbReference type="SUPFAM" id="SSF51182">
    <property type="entry name" value="RmlC-like cupins"/>
    <property type="match status" value="1"/>
</dbReference>
<comment type="caution">
    <text evidence="5">The sequence shown here is derived from an EMBL/GenBank/DDBJ whole genome shotgun (WGS) entry which is preliminary data.</text>
</comment>
<evidence type="ECO:0000313" key="5">
    <source>
        <dbReference type="EMBL" id="NVD38290.1"/>
    </source>
</evidence>
<evidence type="ECO:0000259" key="4">
    <source>
        <dbReference type="PROSITE" id="PS01124"/>
    </source>
</evidence>
<dbReference type="PROSITE" id="PS01124">
    <property type="entry name" value="HTH_ARAC_FAMILY_2"/>
    <property type="match status" value="1"/>
</dbReference>
<evidence type="ECO:0000256" key="1">
    <source>
        <dbReference type="ARBA" id="ARBA00023015"/>
    </source>
</evidence>
<proteinExistence type="predicted"/>
<dbReference type="PANTHER" id="PTHR43280:SF27">
    <property type="entry name" value="TRANSCRIPTIONAL REGULATOR MTLR"/>
    <property type="match status" value="1"/>
</dbReference>
<gene>
    <name evidence="5" type="ORF">HT585_05445</name>
</gene>
<accession>A0A7Y6Q3P9</accession>
<keyword evidence="6" id="KW-1185">Reference proteome</keyword>
<dbReference type="CDD" id="cd06976">
    <property type="entry name" value="cupin_MtlR-like_N"/>
    <property type="match status" value="1"/>
</dbReference>
<dbReference type="GO" id="GO:0003700">
    <property type="term" value="F:DNA-binding transcription factor activity"/>
    <property type="evidence" value="ECO:0007669"/>
    <property type="project" value="InterPro"/>
</dbReference>
<dbReference type="Pfam" id="PF12833">
    <property type="entry name" value="HTH_18"/>
    <property type="match status" value="1"/>
</dbReference>
<dbReference type="Gene3D" id="1.10.10.60">
    <property type="entry name" value="Homeodomain-like"/>
    <property type="match status" value="2"/>
</dbReference>
<evidence type="ECO:0000313" key="6">
    <source>
        <dbReference type="Proteomes" id="UP000520198"/>
    </source>
</evidence>
<dbReference type="EMBL" id="JABWDU010000001">
    <property type="protein sequence ID" value="NVD38290.1"/>
    <property type="molecule type" value="Genomic_DNA"/>
</dbReference>
<dbReference type="InterPro" id="IPR009057">
    <property type="entry name" value="Homeodomain-like_sf"/>
</dbReference>
<evidence type="ECO:0000256" key="2">
    <source>
        <dbReference type="ARBA" id="ARBA00023125"/>
    </source>
</evidence>
<sequence length="288" mass="32765">MKAVLQKIVRPTDASSVMLDRRLDDCIPFQWHHHPEFELTLTLNSRGQRFVGDHIGTYDDGDLVLVGSNLPHTWLSSSKVDEVAPHVALVLWFHPEWVERMQDGFVELGPVRAMFDRSAPGLQFSQEVAHRIRPLFERLRTLAPEERLPDVLALLTILARDEHATRLSERVVAASGRAVDRGRLDRVLDHIHLSYAENPSIEELADIAALSLSGLHRLFLRHLDMPISQYLMRLRIGEACALLSGTEKSVAHVSEMVGYRSIANFNRQFKAQKGMTPRQFRQRFQANG</sequence>
<organism evidence="5 6">
    <name type="scientific">Ensifer oleiphilus</name>
    <dbReference type="NCBI Taxonomy" id="2742698"/>
    <lineage>
        <taxon>Bacteria</taxon>
        <taxon>Pseudomonadati</taxon>
        <taxon>Pseudomonadota</taxon>
        <taxon>Alphaproteobacteria</taxon>
        <taxon>Hyphomicrobiales</taxon>
        <taxon>Rhizobiaceae</taxon>
        <taxon>Sinorhizobium/Ensifer group</taxon>
        <taxon>Ensifer</taxon>
    </lineage>
</organism>
<reference evidence="5 6" key="1">
    <citation type="submission" date="2020-06" db="EMBL/GenBank/DDBJ databases">
        <authorList>
            <person name="Grouzdev D.S."/>
        </authorList>
    </citation>
    <scope>NUCLEOTIDE SEQUENCE [LARGE SCALE GENOMIC DNA]</scope>
    <source>
        <strain evidence="5 6">HO-A22</strain>
    </source>
</reference>
<dbReference type="PANTHER" id="PTHR43280">
    <property type="entry name" value="ARAC-FAMILY TRANSCRIPTIONAL REGULATOR"/>
    <property type="match status" value="1"/>
</dbReference>
<feature type="domain" description="HTH araC/xylS-type" evidence="4">
    <location>
        <begin position="185"/>
        <end position="283"/>
    </location>
</feature>
<dbReference type="GO" id="GO:0043565">
    <property type="term" value="F:sequence-specific DNA binding"/>
    <property type="evidence" value="ECO:0007669"/>
    <property type="project" value="InterPro"/>
</dbReference>
<dbReference type="SMART" id="SM00342">
    <property type="entry name" value="HTH_ARAC"/>
    <property type="match status" value="1"/>
</dbReference>
<dbReference type="InterPro" id="IPR018060">
    <property type="entry name" value="HTH_AraC"/>
</dbReference>
<dbReference type="SUPFAM" id="SSF46689">
    <property type="entry name" value="Homeodomain-like"/>
    <property type="match status" value="2"/>
</dbReference>
<dbReference type="InterPro" id="IPR011051">
    <property type="entry name" value="RmlC_Cupin_sf"/>
</dbReference>
<protein>
    <submittedName>
        <fullName evidence="5">AraC family transcriptional regulator</fullName>
    </submittedName>
</protein>
<keyword evidence="2" id="KW-0238">DNA-binding</keyword>
<evidence type="ECO:0000256" key="3">
    <source>
        <dbReference type="ARBA" id="ARBA00023163"/>
    </source>
</evidence>
<keyword evidence="1" id="KW-0805">Transcription regulation</keyword>
<keyword evidence="3" id="KW-0804">Transcription</keyword>
<dbReference type="AlphaFoldDB" id="A0A7Y6Q3P9"/>
<name>A0A7Y6Q3P9_9HYPH</name>
<dbReference type="RefSeq" id="WP_176351941.1">
    <property type="nucleotide sequence ID" value="NZ_JABWDU010000001.1"/>
</dbReference>